<evidence type="ECO:0000313" key="2">
    <source>
        <dbReference type="Proteomes" id="UP000349468"/>
    </source>
</evidence>
<dbReference type="EMBL" id="CABVIK010000039">
    <property type="protein sequence ID" value="VVP61752.1"/>
    <property type="molecule type" value="Genomic_DNA"/>
</dbReference>
<dbReference type="RefSeq" id="WP_191650671.1">
    <property type="nucleotide sequence ID" value="NZ_CABVIK010000039.1"/>
</dbReference>
<organism evidence="1 2">
    <name type="scientific">Pseudomonas fluorescens</name>
    <dbReference type="NCBI Taxonomy" id="294"/>
    <lineage>
        <taxon>Bacteria</taxon>
        <taxon>Pseudomonadati</taxon>
        <taxon>Pseudomonadota</taxon>
        <taxon>Gammaproteobacteria</taxon>
        <taxon>Pseudomonadales</taxon>
        <taxon>Pseudomonadaceae</taxon>
        <taxon>Pseudomonas</taxon>
    </lineage>
</organism>
<dbReference type="AlphaFoldDB" id="A0A5E7QHM7"/>
<dbReference type="Proteomes" id="UP000349468">
    <property type="component" value="Unassembled WGS sequence"/>
</dbReference>
<reference evidence="1 2" key="1">
    <citation type="submission" date="2019-09" db="EMBL/GenBank/DDBJ databases">
        <authorList>
            <person name="Chandra G."/>
            <person name="Truman W A."/>
        </authorList>
    </citation>
    <scope>NUCLEOTIDE SEQUENCE [LARGE SCALE GENOMIC DNA]</scope>
    <source>
        <strain evidence="1">PS870</strain>
    </source>
</reference>
<accession>A0A5E7QHM7</accession>
<protein>
    <submittedName>
        <fullName evidence="1">Uncharacterized protein</fullName>
    </submittedName>
</protein>
<proteinExistence type="predicted"/>
<evidence type="ECO:0000313" key="1">
    <source>
        <dbReference type="EMBL" id="VVP61752.1"/>
    </source>
</evidence>
<name>A0A5E7QHM7_PSEFL</name>
<gene>
    <name evidence="1" type="ORF">PS870_06434</name>
</gene>
<sequence length="89" mass="9873">MDNFIIKVTESELDESFRTLIEGMQSLKDLPGFPFDAFYNLVIGCLDDLSISVDSPTLSAGVFRADIRPGPRLELVTAALLALRGYLHR</sequence>